<name>A0ABQ9F683_TEGGR</name>
<protein>
    <submittedName>
        <fullName evidence="1">Uncharacterized protein</fullName>
    </submittedName>
</protein>
<comment type="caution">
    <text evidence="1">The sequence shown here is derived from an EMBL/GenBank/DDBJ whole genome shotgun (WGS) entry which is preliminary data.</text>
</comment>
<keyword evidence="2" id="KW-1185">Reference proteome</keyword>
<dbReference type="PANTHER" id="PTHR16155">
    <property type="entry name" value="DED DOMAIN-CONTAINING PROTEIN"/>
    <property type="match status" value="1"/>
</dbReference>
<gene>
    <name evidence="1" type="ORF">KUTeg_009464</name>
</gene>
<dbReference type="Proteomes" id="UP001217089">
    <property type="component" value="Unassembled WGS sequence"/>
</dbReference>
<dbReference type="PANTHER" id="PTHR16155:SF19">
    <property type="entry name" value="DED DOMAIN-CONTAINING PROTEIN"/>
    <property type="match status" value="1"/>
</dbReference>
<dbReference type="EMBL" id="JARBDR010000440">
    <property type="protein sequence ID" value="KAJ8312091.1"/>
    <property type="molecule type" value="Genomic_DNA"/>
</dbReference>
<proteinExistence type="predicted"/>
<accession>A0ABQ9F683</accession>
<evidence type="ECO:0000313" key="1">
    <source>
        <dbReference type="EMBL" id="KAJ8312091.1"/>
    </source>
</evidence>
<evidence type="ECO:0000313" key="2">
    <source>
        <dbReference type="Proteomes" id="UP001217089"/>
    </source>
</evidence>
<reference evidence="1 2" key="1">
    <citation type="submission" date="2022-12" db="EMBL/GenBank/DDBJ databases">
        <title>Chromosome-level genome of Tegillarca granosa.</title>
        <authorList>
            <person name="Kim J."/>
        </authorList>
    </citation>
    <scope>NUCLEOTIDE SEQUENCE [LARGE SCALE GENOMIC DNA]</scope>
    <source>
        <strain evidence="1">Teg-2019</strain>
        <tissue evidence="1">Adductor muscle</tissue>
    </source>
</reference>
<sequence length="590" mass="68095">MKEQHKQQKQLTLSDIEKELSCNEDSSTQNLAGYDSEIQVTLDLLNILGNSHFSGHEELRKFLLEGQGDQLSYLDTTDTEFLRCLQTSVYETLETLERSIHFVEEKQFLDQSKRLAILNRGQLERYKAKLLSWFAIPLPSGDLSKNEKFVYNRMSARGKGATSLFSLLKLRDNIERLKEIYSTINKNVQEGSTNPEDYWIFIATILALPDEFKEEGMVAKAVELSRNHFDNIDKLKNSGQKLESCFYLTLLNWPSSKNYMPNLCPLSVLKKAITLWSDVSSSLPADKRRRDKILFYLGNGNDNNLFIYDECLKKNPSPRSSKPNIYRTNFALNQLARLEGLLKNNGEVVEVKLCKPGDKVGSTIQIPVLCPIKRHTAWNRNVYFILGFGLKGLKAIDLTEELPSSVYEKDSAEQERVKGYEIRNSPYPTMQDICKQDKKIYQSVVCAFYLVLSHIMICSQKRRKEFLTSKEILPLNLIILSFNEKTNVLNPHRRISLLFYFYVFELDLYLHDIGIISNDEPDILIAFVIHNNDLFIIKEGKKKKKKKKKKEQMTRTSFLKNKHLGSVLSMCQQTIYGIVILNIILNCLFI</sequence>
<organism evidence="1 2">
    <name type="scientific">Tegillarca granosa</name>
    <name type="common">Malaysian cockle</name>
    <name type="synonym">Anadara granosa</name>
    <dbReference type="NCBI Taxonomy" id="220873"/>
    <lineage>
        <taxon>Eukaryota</taxon>
        <taxon>Metazoa</taxon>
        <taxon>Spiralia</taxon>
        <taxon>Lophotrochozoa</taxon>
        <taxon>Mollusca</taxon>
        <taxon>Bivalvia</taxon>
        <taxon>Autobranchia</taxon>
        <taxon>Pteriomorphia</taxon>
        <taxon>Arcoida</taxon>
        <taxon>Arcoidea</taxon>
        <taxon>Arcidae</taxon>
        <taxon>Tegillarca</taxon>
    </lineage>
</organism>